<dbReference type="AlphaFoldDB" id="A0A6A6REX9"/>
<evidence type="ECO:0008006" key="3">
    <source>
        <dbReference type="Google" id="ProtNLM"/>
    </source>
</evidence>
<evidence type="ECO:0000313" key="2">
    <source>
        <dbReference type="Proteomes" id="UP000799750"/>
    </source>
</evidence>
<dbReference type="EMBL" id="MU004181">
    <property type="protein sequence ID" value="KAF2503388.1"/>
    <property type="molecule type" value="Genomic_DNA"/>
</dbReference>
<name>A0A6A6REX9_9PEZI</name>
<evidence type="ECO:0000313" key="1">
    <source>
        <dbReference type="EMBL" id="KAF2503388.1"/>
    </source>
</evidence>
<reference evidence="1" key="1">
    <citation type="journal article" date="2020" name="Stud. Mycol.">
        <title>101 Dothideomycetes genomes: a test case for predicting lifestyles and emergence of pathogens.</title>
        <authorList>
            <person name="Haridas S."/>
            <person name="Albert R."/>
            <person name="Binder M."/>
            <person name="Bloem J."/>
            <person name="Labutti K."/>
            <person name="Salamov A."/>
            <person name="Andreopoulos B."/>
            <person name="Baker S."/>
            <person name="Barry K."/>
            <person name="Bills G."/>
            <person name="Bluhm B."/>
            <person name="Cannon C."/>
            <person name="Castanera R."/>
            <person name="Culley D."/>
            <person name="Daum C."/>
            <person name="Ezra D."/>
            <person name="Gonzalez J."/>
            <person name="Henrissat B."/>
            <person name="Kuo A."/>
            <person name="Liang C."/>
            <person name="Lipzen A."/>
            <person name="Lutzoni F."/>
            <person name="Magnuson J."/>
            <person name="Mondo S."/>
            <person name="Nolan M."/>
            <person name="Ohm R."/>
            <person name="Pangilinan J."/>
            <person name="Park H.-J."/>
            <person name="Ramirez L."/>
            <person name="Alfaro M."/>
            <person name="Sun H."/>
            <person name="Tritt A."/>
            <person name="Yoshinaga Y."/>
            <person name="Zwiers L.-H."/>
            <person name="Turgeon B."/>
            <person name="Goodwin S."/>
            <person name="Spatafora J."/>
            <person name="Crous P."/>
            <person name="Grigoriev I."/>
        </authorList>
    </citation>
    <scope>NUCLEOTIDE SEQUENCE</scope>
    <source>
        <strain evidence="1">CBS 269.34</strain>
    </source>
</reference>
<accession>A0A6A6REX9</accession>
<protein>
    <recommendedName>
        <fullName evidence="3">Tautomerase cis-CaaD-like domain-containing protein</fullName>
    </recommendedName>
</protein>
<dbReference type="Proteomes" id="UP000799750">
    <property type="component" value="Unassembled WGS sequence"/>
</dbReference>
<keyword evidence="2" id="KW-1185">Reference proteome</keyword>
<sequence>MPVYHIYILTLHDNRAATAAFTKNLAKLHADTFGSDPDAVRVMFHPTLNGEVVRAYGGYGMKPAKGLFGVSTIADHMIAYVDFHGSPEVWQQFCRKVQRLYQTPGVHHCGTLESIYLVKLDTEFELGGLISAPPPVVAESSKSAPPAYVEQLKD</sequence>
<dbReference type="OrthoDB" id="5388012at2759"/>
<gene>
    <name evidence="1" type="ORF">BU16DRAFT_533628</name>
</gene>
<organism evidence="1 2">
    <name type="scientific">Lophium mytilinum</name>
    <dbReference type="NCBI Taxonomy" id="390894"/>
    <lineage>
        <taxon>Eukaryota</taxon>
        <taxon>Fungi</taxon>
        <taxon>Dikarya</taxon>
        <taxon>Ascomycota</taxon>
        <taxon>Pezizomycotina</taxon>
        <taxon>Dothideomycetes</taxon>
        <taxon>Pleosporomycetidae</taxon>
        <taxon>Mytilinidiales</taxon>
        <taxon>Mytilinidiaceae</taxon>
        <taxon>Lophium</taxon>
    </lineage>
</organism>
<proteinExistence type="predicted"/>